<feature type="compositionally biased region" description="Polar residues" evidence="1">
    <location>
        <begin position="73"/>
        <end position="83"/>
    </location>
</feature>
<accession>A0A4S4KZ46</accession>
<gene>
    <name evidence="2" type="ORF">EW145_g5855</name>
</gene>
<sequence length="420" mass="44938">MRRRPLDIPKPAPEAGLAEWTSKIKALQREVDADEDTEQRRLEEEIRASRLARSRRSGGSQALGAADRERLRSSSPAVTTTPFMSGLDSLDRQTNLNDTLRKLAGDAPSPSPSPAVTLHAERKASVPAPASKPEPVSLAAFIGGRASGPRLNRPAAQPDAHDPSLFVQRTRADIVVPHPVFGRGGVALAGLASKGCEVVETKERDEEPAPQPQDNGAATTSARNWARERTVSTPSTYAHQSSPRKTGVDRSPPVIAHGGQGVRNRMESLYGNANRSTERVAMPSPTTLRNTKSTDKLSQRPVAPTKPDVLRRPLSTTEQPEASALPAATPPPRIQTPAAPTTSRPSSTSPPISLPSLVRPVQPQPRPASTWPHIPASRPAPAFLKPAQQKDLTPSLSRLQGRGFVQSFVKLSSELEAGSS</sequence>
<evidence type="ECO:0000313" key="3">
    <source>
        <dbReference type="Proteomes" id="UP000308199"/>
    </source>
</evidence>
<dbReference type="Proteomes" id="UP000308199">
    <property type="component" value="Unassembled WGS sequence"/>
</dbReference>
<feature type="compositionally biased region" description="Polar residues" evidence="1">
    <location>
        <begin position="231"/>
        <end position="244"/>
    </location>
</feature>
<feature type="compositionally biased region" description="Low complexity" evidence="1">
    <location>
        <begin position="336"/>
        <end position="357"/>
    </location>
</feature>
<dbReference type="OrthoDB" id="6375767at2759"/>
<feature type="region of interest" description="Disordered" evidence="1">
    <location>
        <begin position="50"/>
        <end position="163"/>
    </location>
</feature>
<feature type="non-terminal residue" evidence="2">
    <location>
        <position position="420"/>
    </location>
</feature>
<feature type="region of interest" description="Disordered" evidence="1">
    <location>
        <begin position="200"/>
        <end position="380"/>
    </location>
</feature>
<dbReference type="EMBL" id="SGPK01000389">
    <property type="protein sequence ID" value="THH03987.1"/>
    <property type="molecule type" value="Genomic_DNA"/>
</dbReference>
<evidence type="ECO:0000313" key="2">
    <source>
        <dbReference type="EMBL" id="THH03987.1"/>
    </source>
</evidence>
<evidence type="ECO:0000256" key="1">
    <source>
        <dbReference type="SAM" id="MobiDB-lite"/>
    </source>
</evidence>
<name>A0A4S4KZ46_9AGAM</name>
<protein>
    <submittedName>
        <fullName evidence="2">Uncharacterized protein</fullName>
    </submittedName>
</protein>
<comment type="caution">
    <text evidence="2">The sequence shown here is derived from an EMBL/GenBank/DDBJ whole genome shotgun (WGS) entry which is preliminary data.</text>
</comment>
<proteinExistence type="predicted"/>
<feature type="compositionally biased region" description="Polar residues" evidence="1">
    <location>
        <begin position="212"/>
        <end position="223"/>
    </location>
</feature>
<dbReference type="AlphaFoldDB" id="A0A4S4KZ46"/>
<reference evidence="2 3" key="1">
    <citation type="submission" date="2019-02" db="EMBL/GenBank/DDBJ databases">
        <title>Genome sequencing of the rare red list fungi Phellinidium pouzarii.</title>
        <authorList>
            <person name="Buettner E."/>
            <person name="Kellner H."/>
        </authorList>
    </citation>
    <scope>NUCLEOTIDE SEQUENCE [LARGE SCALE GENOMIC DNA]</scope>
    <source>
        <strain evidence="2 3">DSM 108285</strain>
    </source>
</reference>
<organism evidence="2 3">
    <name type="scientific">Phellinidium pouzarii</name>
    <dbReference type="NCBI Taxonomy" id="167371"/>
    <lineage>
        <taxon>Eukaryota</taxon>
        <taxon>Fungi</taxon>
        <taxon>Dikarya</taxon>
        <taxon>Basidiomycota</taxon>
        <taxon>Agaricomycotina</taxon>
        <taxon>Agaricomycetes</taxon>
        <taxon>Hymenochaetales</taxon>
        <taxon>Hymenochaetaceae</taxon>
        <taxon>Phellinidium</taxon>
    </lineage>
</organism>
<keyword evidence="3" id="KW-1185">Reference proteome</keyword>